<feature type="domain" description="N-acetyltransferase" evidence="19">
    <location>
        <begin position="12"/>
        <end position="182"/>
    </location>
</feature>
<dbReference type="Pfam" id="PF05615">
    <property type="entry name" value="THOC7"/>
    <property type="match status" value="1"/>
</dbReference>
<evidence type="ECO:0000256" key="13">
    <source>
        <dbReference type="ARBA" id="ARBA00025774"/>
    </source>
</evidence>
<feature type="region of interest" description="Disordered" evidence="18">
    <location>
        <begin position="887"/>
        <end position="907"/>
    </location>
</feature>
<evidence type="ECO:0000256" key="10">
    <source>
        <dbReference type="ARBA" id="ARBA00023242"/>
    </source>
</evidence>
<keyword evidence="6" id="KW-0808">Transferase</keyword>
<evidence type="ECO:0000256" key="5">
    <source>
        <dbReference type="ARBA" id="ARBA00022525"/>
    </source>
</evidence>
<evidence type="ECO:0000256" key="11">
    <source>
        <dbReference type="ARBA" id="ARBA00023315"/>
    </source>
</evidence>
<evidence type="ECO:0000256" key="12">
    <source>
        <dbReference type="ARBA" id="ARBA00023591"/>
    </source>
</evidence>
<dbReference type="GO" id="GO:0048046">
    <property type="term" value="C:apoplast"/>
    <property type="evidence" value="ECO:0007669"/>
    <property type="project" value="UniProtKB-SubCell"/>
</dbReference>
<dbReference type="InterPro" id="IPR045141">
    <property type="entry name" value="NAA60-like"/>
</dbReference>
<sequence>MAKQNFSHHPTICYRPIQPCDLEILERIHADIFPIRYESEFFQSVVHERDIVSWAAVDRSQPDGHSDELIGFVTARIVLAKETEIGDLLRYDPSKPDQTLVYILTLGVVESYRNLGIARSLIRQVIKYASSVPACRAVYLHVISYNVPAIHLYKKMSFKCIRRLQDFYLINGQHYDSFLFVYYVNGGRSPCSPLELLIAVVSYMTSGLKSVAARIRKNEEKTAKWPKCKETQSLMSIQTKRNLTTECTGYECVICAGMSMIKTCVNAWLLTAVIRVTTWMEGGGGSLPCPIYPTQNYLNEHSVSFPVSKTKCPQNSKVPTAFPCKQSSHKLEAGCVEANGIERQQILRMTSSLPTGPLLSLYFLLLFPACLAADKAVASITYHGGPLLTGDLNLTLIWYGQFGRVHKNVIRAFVESLHYNAGANFQPQVSSWWNVIESYQEVAGKGGSPINKVNSGGDPSTIPVILTARDVKMQGLCFTKCSQHGMLGGAQPYIVVGNPESECPGSCAWPFQKPDKGPLSITLNPPNGNLGADAMVIAFARALAEAVTNPYKTGFYQDKSSKANKTVEAASACWGIFGSGAFDGYTGKVRVDPDTGGGFNGHGSRGSKFLIPAATGKWCKTSTHEIHGGSLIRRMLRFSLTPAHSSPAHRQALAISDRSPPPVATAAMLKGRKISGRGETVAANYAFGPLEDDVIIKHRLLTRTTTTRGEPPLKKLQKKFASFVSEIEKDEDNYNDCVKLSKAFLQELSTFEIPLLKSKAVIDANVREKENFNELKDDINRQILQAQDDIEDLKKQLEESKIERHHKEECEAIRKLIATEPPRSLMQKVITDLEKEIASLEAENTASSRLLELRKKQFTLLLHVVDELQNTIEEDEKNLIEEMRAATEEQKNGMEDASGASEAMVVD</sequence>
<keyword evidence="11" id="KW-0012">Acyltransferase</keyword>
<reference evidence="20" key="1">
    <citation type="submission" date="2022-11" db="EMBL/GenBank/DDBJ databases">
        <authorList>
            <person name="Hyden B.L."/>
            <person name="Feng K."/>
            <person name="Yates T."/>
            <person name="Jawdy S."/>
            <person name="Smart L.B."/>
            <person name="Muchero W."/>
        </authorList>
    </citation>
    <scope>NUCLEOTIDE SEQUENCE</scope>
    <source>
        <tissue evidence="20">Shoot tip</tissue>
    </source>
</reference>
<keyword evidence="8" id="KW-0159">Chromosome partition</keyword>
<dbReference type="GO" id="GO:0006397">
    <property type="term" value="P:mRNA processing"/>
    <property type="evidence" value="ECO:0007669"/>
    <property type="project" value="InterPro"/>
</dbReference>
<gene>
    <name evidence="20" type="ORF">OIU85_004504</name>
</gene>
<evidence type="ECO:0000256" key="3">
    <source>
        <dbReference type="ARBA" id="ARBA00013184"/>
    </source>
</evidence>
<keyword evidence="10" id="KW-0539">Nucleus</keyword>
<dbReference type="GO" id="GO:0007059">
    <property type="term" value="P:chromosome segregation"/>
    <property type="evidence" value="ECO:0007669"/>
    <property type="project" value="UniProtKB-KW"/>
</dbReference>
<evidence type="ECO:0000313" key="21">
    <source>
        <dbReference type="Proteomes" id="UP001151529"/>
    </source>
</evidence>
<dbReference type="EMBL" id="JAPFFL010000011">
    <property type="protein sequence ID" value="KAJ6693733.1"/>
    <property type="molecule type" value="Genomic_DNA"/>
</dbReference>
<evidence type="ECO:0000256" key="7">
    <source>
        <dbReference type="ARBA" id="ARBA00022729"/>
    </source>
</evidence>
<evidence type="ECO:0000256" key="9">
    <source>
        <dbReference type="ARBA" id="ARBA00022853"/>
    </source>
</evidence>
<evidence type="ECO:0000256" key="17">
    <source>
        <dbReference type="ARBA" id="ARBA00048848"/>
    </source>
</evidence>
<dbReference type="AlphaFoldDB" id="A0A9Q0PSV1"/>
<protein>
    <recommendedName>
        <fullName evidence="15">N-alpha-acetyltransferase 60</fullName>
        <ecNumber evidence="14">2.3.1.259</ecNumber>
        <ecNumber evidence="3">2.3.1.48</ecNumber>
    </recommendedName>
</protein>
<dbReference type="InterPro" id="IPR000182">
    <property type="entry name" value="GNAT_dom"/>
</dbReference>
<dbReference type="GO" id="GO:0120518">
    <property type="term" value="F:protein N-terminal-methionine acetyltransferase activity"/>
    <property type="evidence" value="ECO:0007669"/>
    <property type="project" value="UniProtKB-EC"/>
</dbReference>
<evidence type="ECO:0000259" key="19">
    <source>
        <dbReference type="PROSITE" id="PS51186"/>
    </source>
</evidence>
<keyword evidence="5" id="KW-0964">Secreted</keyword>
<dbReference type="GO" id="GO:0000139">
    <property type="term" value="C:Golgi membrane"/>
    <property type="evidence" value="ECO:0007669"/>
    <property type="project" value="TreeGrafter"/>
</dbReference>
<keyword evidence="4" id="KW-0052">Apoplast</keyword>
<evidence type="ECO:0000256" key="1">
    <source>
        <dbReference type="ARBA" id="ARBA00004123"/>
    </source>
</evidence>
<comment type="similarity">
    <text evidence="13">Belongs to the acetyltransferase family. NAA60 subfamily.</text>
</comment>
<keyword evidence="9" id="KW-0156">Chromatin regulator</keyword>
<evidence type="ECO:0000256" key="16">
    <source>
        <dbReference type="ARBA" id="ARBA00048017"/>
    </source>
</evidence>
<comment type="caution">
    <text evidence="20">The sequence shown here is derived from an EMBL/GenBank/DDBJ whole genome shotgun (WGS) entry which is preliminary data.</text>
</comment>
<dbReference type="PANTHER" id="PTHR14744:SF15">
    <property type="entry name" value="N-ALPHA-ACETYLTRANSFERASE 60"/>
    <property type="match status" value="1"/>
</dbReference>
<proteinExistence type="inferred from homology"/>
<dbReference type="GO" id="GO:0004402">
    <property type="term" value="F:histone acetyltransferase activity"/>
    <property type="evidence" value="ECO:0007669"/>
    <property type="project" value="TreeGrafter"/>
</dbReference>
<dbReference type="Proteomes" id="UP001151529">
    <property type="component" value="Chromosome 13"/>
</dbReference>
<dbReference type="EC" id="2.3.1.259" evidence="14"/>
<evidence type="ECO:0000256" key="8">
    <source>
        <dbReference type="ARBA" id="ARBA00022829"/>
    </source>
</evidence>
<organism evidence="20 21">
    <name type="scientific">Salix viminalis</name>
    <name type="common">Common osier</name>
    <name type="synonym">Basket willow</name>
    <dbReference type="NCBI Taxonomy" id="40686"/>
    <lineage>
        <taxon>Eukaryota</taxon>
        <taxon>Viridiplantae</taxon>
        <taxon>Streptophyta</taxon>
        <taxon>Embryophyta</taxon>
        <taxon>Tracheophyta</taxon>
        <taxon>Spermatophyta</taxon>
        <taxon>Magnoliopsida</taxon>
        <taxon>eudicotyledons</taxon>
        <taxon>Gunneridae</taxon>
        <taxon>Pentapetalae</taxon>
        <taxon>rosids</taxon>
        <taxon>fabids</taxon>
        <taxon>Malpighiales</taxon>
        <taxon>Salicaceae</taxon>
        <taxon>Saliceae</taxon>
        <taxon>Salix</taxon>
    </lineage>
</organism>
<dbReference type="OrthoDB" id="47374at2759"/>
<evidence type="ECO:0000256" key="14">
    <source>
        <dbReference type="ARBA" id="ARBA00026111"/>
    </source>
</evidence>
<comment type="catalytic activity">
    <reaction evidence="17">
        <text>N-terminal L-methionyl-[transmembrane protein] + acetyl-CoA = N-terminal N(alpha)-acetyl-L-methionyl-[transmembrane protein] + CoA + H(+)</text>
        <dbReference type="Rhea" id="RHEA:50604"/>
        <dbReference type="Rhea" id="RHEA-COMP:12745"/>
        <dbReference type="Rhea" id="RHEA-COMP:12746"/>
        <dbReference type="ChEBI" id="CHEBI:15378"/>
        <dbReference type="ChEBI" id="CHEBI:57287"/>
        <dbReference type="ChEBI" id="CHEBI:57288"/>
        <dbReference type="ChEBI" id="CHEBI:64731"/>
        <dbReference type="ChEBI" id="CHEBI:133414"/>
        <dbReference type="EC" id="2.3.1.259"/>
    </reaction>
</comment>
<evidence type="ECO:0000256" key="18">
    <source>
        <dbReference type="SAM" id="MobiDB-lite"/>
    </source>
</evidence>
<evidence type="ECO:0000256" key="15">
    <source>
        <dbReference type="ARBA" id="ARBA00026144"/>
    </source>
</evidence>
<name>A0A9Q0PSV1_SALVM</name>
<dbReference type="InterPro" id="IPR016181">
    <property type="entry name" value="Acyl_CoA_acyltransferase"/>
</dbReference>
<evidence type="ECO:0000256" key="6">
    <source>
        <dbReference type="ARBA" id="ARBA00022679"/>
    </source>
</evidence>
<dbReference type="PANTHER" id="PTHR14744">
    <property type="entry name" value="N-ALPHA-ACETYLTRANSFERASE 60"/>
    <property type="match status" value="1"/>
</dbReference>
<evidence type="ECO:0000313" key="20">
    <source>
        <dbReference type="EMBL" id="KAJ6693733.1"/>
    </source>
</evidence>
<dbReference type="PROSITE" id="PS51186">
    <property type="entry name" value="GNAT"/>
    <property type="match status" value="1"/>
</dbReference>
<evidence type="ECO:0000256" key="4">
    <source>
        <dbReference type="ARBA" id="ARBA00022523"/>
    </source>
</evidence>
<dbReference type="CDD" id="cd04301">
    <property type="entry name" value="NAT_SF"/>
    <property type="match status" value="1"/>
</dbReference>
<keyword evidence="7" id="KW-0732">Signal</keyword>
<comment type="subcellular location">
    <subcellularLocation>
        <location evidence="1">Nucleus</location>
    </subcellularLocation>
    <subcellularLocation>
        <location evidence="2">Secreted</location>
        <location evidence="2">Extracellular space</location>
        <location evidence="2">Apoplast</location>
    </subcellularLocation>
</comment>
<dbReference type="GO" id="GO:0000445">
    <property type="term" value="C:THO complex part of transcription export complex"/>
    <property type="evidence" value="ECO:0007669"/>
    <property type="project" value="InterPro"/>
</dbReference>
<dbReference type="Pfam" id="PF00583">
    <property type="entry name" value="Acetyltransf_1"/>
    <property type="match status" value="1"/>
</dbReference>
<dbReference type="EC" id="2.3.1.48" evidence="3"/>
<accession>A0A9Q0PSV1</accession>
<dbReference type="SUPFAM" id="SSF55729">
    <property type="entry name" value="Acyl-CoA N-acyltransferases (Nat)"/>
    <property type="match status" value="1"/>
</dbReference>
<keyword evidence="21" id="KW-1185">Reference proteome</keyword>
<comment type="catalytic activity">
    <reaction evidence="16">
        <text>L-lysyl-[protein] + acetyl-CoA = N(6)-acetyl-L-lysyl-[protein] + CoA + H(+)</text>
        <dbReference type="Rhea" id="RHEA:45948"/>
        <dbReference type="Rhea" id="RHEA-COMP:9752"/>
        <dbReference type="Rhea" id="RHEA-COMP:10731"/>
        <dbReference type="ChEBI" id="CHEBI:15378"/>
        <dbReference type="ChEBI" id="CHEBI:29969"/>
        <dbReference type="ChEBI" id="CHEBI:57287"/>
        <dbReference type="ChEBI" id="CHEBI:57288"/>
        <dbReference type="ChEBI" id="CHEBI:61930"/>
        <dbReference type="EC" id="2.3.1.48"/>
    </reaction>
</comment>
<comment type="similarity">
    <text evidence="12">Belongs to the EXORDIUM family.</text>
</comment>
<dbReference type="InterPro" id="IPR006766">
    <property type="entry name" value="EXORDIUM-like"/>
</dbReference>
<evidence type="ECO:0000256" key="2">
    <source>
        <dbReference type="ARBA" id="ARBA00004271"/>
    </source>
</evidence>
<dbReference type="InterPro" id="IPR008501">
    <property type="entry name" value="THOC7/Mft1"/>
</dbReference>
<dbReference type="Gene3D" id="3.40.630.30">
    <property type="match status" value="1"/>
</dbReference>
<dbReference type="Pfam" id="PF04674">
    <property type="entry name" value="Phi_1"/>
    <property type="match status" value="2"/>
</dbReference>
<reference evidence="20" key="2">
    <citation type="journal article" date="2023" name="Int. J. Mol. Sci.">
        <title>De Novo Assembly and Annotation of 11 Diverse Shrub Willow (Salix) Genomes Reveals Novel Gene Organization in Sex-Linked Regions.</title>
        <authorList>
            <person name="Hyden B."/>
            <person name="Feng K."/>
            <person name="Yates T.B."/>
            <person name="Jawdy S."/>
            <person name="Cereghino C."/>
            <person name="Smart L.B."/>
            <person name="Muchero W."/>
        </authorList>
    </citation>
    <scope>NUCLEOTIDE SEQUENCE [LARGE SCALE GENOMIC DNA]</scope>
    <source>
        <tissue evidence="20">Shoot tip</tissue>
    </source>
</reference>
<dbReference type="FunFam" id="3.40.630.30:FF:000041">
    <property type="entry name" value="Histone acetyltransferase MCC1 isoform A"/>
    <property type="match status" value="1"/>
</dbReference>